<protein>
    <submittedName>
        <fullName evidence="1">Reverse transcriptase</fullName>
    </submittedName>
</protein>
<evidence type="ECO:0000313" key="2">
    <source>
        <dbReference type="FlyBase" id="FBgn0044287"/>
    </source>
</evidence>
<name>Q94860_9MUSC</name>
<feature type="non-terminal residue" evidence="1">
    <location>
        <position position="1"/>
    </location>
</feature>
<dbReference type="AlphaFoldDB" id="Q94860"/>
<feature type="non-terminal residue" evidence="1">
    <location>
        <position position="71"/>
    </location>
</feature>
<dbReference type="GO" id="GO:0003964">
    <property type="term" value="F:RNA-directed DNA polymerase activity"/>
    <property type="evidence" value="ECO:0007669"/>
    <property type="project" value="UniProtKB-KW"/>
</dbReference>
<keyword evidence="1" id="KW-0808">Transferase</keyword>
<reference evidence="1" key="1">
    <citation type="journal article" date="1999" name="Insect Mol. Biol.">
        <title>Conserved features at the 5 end of Drosophila R2 retrotransposable elements: implications for transcription and translation.</title>
        <authorList>
            <person name="George J.A."/>
            <person name="Eickbush T.H."/>
        </authorList>
    </citation>
    <scope>NUCLEOTIDE SEQUENCE</scope>
</reference>
<dbReference type="FlyBase" id="FBgn0044287">
    <property type="gene designation" value="Dfal\R2-element\ORF"/>
</dbReference>
<keyword evidence="1" id="KW-0548">Nucleotidyltransferase</keyword>
<proteinExistence type="predicted"/>
<evidence type="ECO:0000313" key="1">
    <source>
        <dbReference type="EMBL" id="AAB06729.1"/>
    </source>
</evidence>
<keyword evidence="1" id="KW-0695">RNA-directed DNA polymerase</keyword>
<sequence length="71" mass="8176">FERRIGPKGYLPNGPFKLLVQRIVNEPRIYEQSSRNSPTATRRGTQQERNAVVNTQAMFPCCECDRSFSTK</sequence>
<organism evidence="1">
    <name type="scientific">Drosophila falleni</name>
    <dbReference type="NCBI Taxonomy" id="7279"/>
    <lineage>
        <taxon>Eukaryota</taxon>
        <taxon>Metazoa</taxon>
        <taxon>Ecdysozoa</taxon>
        <taxon>Arthropoda</taxon>
        <taxon>Hexapoda</taxon>
        <taxon>Insecta</taxon>
        <taxon>Pterygota</taxon>
        <taxon>Neoptera</taxon>
        <taxon>Endopterygota</taxon>
        <taxon>Diptera</taxon>
        <taxon>Brachycera</taxon>
        <taxon>Muscomorpha</taxon>
        <taxon>Ephydroidea</taxon>
        <taxon>Drosophilidae</taxon>
        <taxon>Drosophila</taxon>
    </lineage>
</organism>
<gene>
    <name evidence="2" type="primary">ORF</name>
</gene>
<accession>Q94860</accession>
<dbReference type="EMBL" id="U64952">
    <property type="protein sequence ID" value="AAB06729.1"/>
    <property type="molecule type" value="Genomic_DNA"/>
</dbReference>